<dbReference type="KEGG" id="cbr:CBG_17374"/>
<keyword evidence="3" id="KW-1185">Reference proteome</keyword>
<proteinExistence type="predicted"/>
<feature type="region of interest" description="Disordered" evidence="1">
    <location>
        <begin position="84"/>
        <end position="127"/>
    </location>
</feature>
<protein>
    <submittedName>
        <fullName evidence="2">Protein CBG17374</fullName>
    </submittedName>
</protein>
<evidence type="ECO:0000313" key="2">
    <source>
        <dbReference type="EMBL" id="CAP35051.2"/>
    </source>
</evidence>
<sequence>MSVILDPRSESYKRFKLYDYFDGGLDSEEVVQALSSDFPAMTTQEVEAWFARFKAGNMEIGENISINVEGIVVDRSVRLKRGLESAEQADGEPPARMNPISPIVPNREVDEEGGTHQHPKGNGDGVTNQAVAQQHQAAPHDVPAVAVNQNPANRGILQIEDSIIQPEMLPVNLTEQRKKIETVAEKLAALDSGPKTGSTHLRIMAEPVKPIYEKKWFTPEETADWVEQSCPHRKDINAERLVKEGLNGTLLEDFVIKPARVDLMKLLNLNYTEHWLLARQASFLVNRSNRFTYPERVRDYQRDLEIWKKQNSQYKGGEEEKGEKEMEHGAGTLERGLMRGAKTSEDDDYEGTAAEKIEKRKKYMAKVERFMAIEFGSKYGGSLRRIMAEPVRPIYEKKLFTEGYEFEEPERYKEDVSEWTPEDTVNWIHLICPHRWDIDEERIVKEGLSGKLVQEFVARPARVAKLLDLNYTEHMLLARQAAVLLNRSNRMTYSERVRDYYRDLDIWKKQNS</sequence>
<gene>
    <name evidence="2" type="ORF">CBG17374</name>
    <name evidence="2" type="ORF">CBG_17374</name>
</gene>
<reference evidence="2 3" key="2">
    <citation type="journal article" date="2011" name="PLoS Genet.">
        <title>Caenorhabditis briggsae recombinant inbred line genotypes reveal inter-strain incompatibility and the evolution of recombination.</title>
        <authorList>
            <person name="Ross J.A."/>
            <person name="Koboldt D.C."/>
            <person name="Staisch J.E."/>
            <person name="Chamberlin H.M."/>
            <person name="Gupta B.P."/>
            <person name="Miller R.D."/>
            <person name="Baird S.E."/>
            <person name="Haag E.S."/>
        </authorList>
    </citation>
    <scope>NUCLEOTIDE SEQUENCE [LARGE SCALE GENOMIC DNA]</scope>
    <source>
        <strain evidence="2 3">AF16</strain>
    </source>
</reference>
<dbReference type="AlphaFoldDB" id="A8XQX6"/>
<evidence type="ECO:0000313" key="3">
    <source>
        <dbReference type="Proteomes" id="UP000008549"/>
    </source>
</evidence>
<dbReference type="HOGENOM" id="CLU_532349_0_0_1"/>
<dbReference type="GeneID" id="8585986"/>
<dbReference type="RefSeq" id="XP_045096185.1">
    <property type="nucleotide sequence ID" value="XM_045239155.1"/>
</dbReference>
<dbReference type="CTD" id="8585986"/>
<name>A8XQX6_CAEBR</name>
<dbReference type="Proteomes" id="UP000008549">
    <property type="component" value="Unassembled WGS sequence"/>
</dbReference>
<dbReference type="InParanoid" id="A8XQX6"/>
<dbReference type="EMBL" id="HE600924">
    <property type="protein sequence ID" value="CAP35051.2"/>
    <property type="molecule type" value="Genomic_DNA"/>
</dbReference>
<evidence type="ECO:0000256" key="1">
    <source>
        <dbReference type="SAM" id="MobiDB-lite"/>
    </source>
</evidence>
<accession>A8XQX6</accession>
<reference evidence="2 3" key="1">
    <citation type="journal article" date="2003" name="PLoS Biol.">
        <title>The genome sequence of Caenorhabditis briggsae: a platform for comparative genomics.</title>
        <authorList>
            <person name="Stein L.D."/>
            <person name="Bao Z."/>
            <person name="Blasiar D."/>
            <person name="Blumenthal T."/>
            <person name="Brent M.R."/>
            <person name="Chen N."/>
            <person name="Chinwalla A."/>
            <person name="Clarke L."/>
            <person name="Clee C."/>
            <person name="Coghlan A."/>
            <person name="Coulson A."/>
            <person name="D'Eustachio P."/>
            <person name="Fitch D.H."/>
            <person name="Fulton L.A."/>
            <person name="Fulton R.E."/>
            <person name="Griffiths-Jones S."/>
            <person name="Harris T.W."/>
            <person name="Hillier L.W."/>
            <person name="Kamath R."/>
            <person name="Kuwabara P.E."/>
            <person name="Mardis E.R."/>
            <person name="Marra M.A."/>
            <person name="Miner T.L."/>
            <person name="Minx P."/>
            <person name="Mullikin J.C."/>
            <person name="Plumb R.W."/>
            <person name="Rogers J."/>
            <person name="Schein J.E."/>
            <person name="Sohrmann M."/>
            <person name="Spieth J."/>
            <person name="Stajich J.E."/>
            <person name="Wei C."/>
            <person name="Willey D."/>
            <person name="Wilson R.K."/>
            <person name="Durbin R."/>
            <person name="Waterston R.H."/>
        </authorList>
    </citation>
    <scope>NUCLEOTIDE SEQUENCE [LARGE SCALE GENOMIC DNA]</scope>
    <source>
        <strain evidence="2 3">AF16</strain>
    </source>
</reference>
<organism evidence="2 3">
    <name type="scientific">Caenorhabditis briggsae</name>
    <dbReference type="NCBI Taxonomy" id="6238"/>
    <lineage>
        <taxon>Eukaryota</taxon>
        <taxon>Metazoa</taxon>
        <taxon>Ecdysozoa</taxon>
        <taxon>Nematoda</taxon>
        <taxon>Chromadorea</taxon>
        <taxon>Rhabditida</taxon>
        <taxon>Rhabditina</taxon>
        <taxon>Rhabditomorpha</taxon>
        <taxon>Rhabditoidea</taxon>
        <taxon>Rhabditidae</taxon>
        <taxon>Peloderinae</taxon>
        <taxon>Caenorhabditis</taxon>
    </lineage>
</organism>